<evidence type="ECO:0000256" key="1">
    <source>
        <dbReference type="ARBA" id="ARBA00005032"/>
    </source>
</evidence>
<evidence type="ECO:0000313" key="8">
    <source>
        <dbReference type="Proteomes" id="UP000095009"/>
    </source>
</evidence>
<evidence type="ECO:0000256" key="3">
    <source>
        <dbReference type="ARBA" id="ARBA00015407"/>
    </source>
</evidence>
<comment type="similarity">
    <text evidence="2 5">Belongs to the ubiquitin-activating E1 family. ULA1 subfamily.</text>
</comment>
<dbReference type="GO" id="GO:0019781">
    <property type="term" value="F:NEDD8 activating enzyme activity"/>
    <property type="evidence" value="ECO:0007669"/>
    <property type="project" value="UniProtKB-UniRule"/>
</dbReference>
<reference evidence="7 8" key="1">
    <citation type="journal article" date="2016" name="Proc. Natl. Acad. Sci. U.S.A.">
        <title>Comparative genomics of biotechnologically important yeasts.</title>
        <authorList>
            <person name="Riley R."/>
            <person name="Haridas S."/>
            <person name="Wolfe K.H."/>
            <person name="Lopes M.R."/>
            <person name="Hittinger C.T."/>
            <person name="Goeker M."/>
            <person name="Salamov A.A."/>
            <person name="Wisecaver J.H."/>
            <person name="Long T.M."/>
            <person name="Calvey C.H."/>
            <person name="Aerts A.L."/>
            <person name="Barry K.W."/>
            <person name="Choi C."/>
            <person name="Clum A."/>
            <person name="Coughlan A.Y."/>
            <person name="Deshpande S."/>
            <person name="Douglass A.P."/>
            <person name="Hanson S.J."/>
            <person name="Klenk H.-P."/>
            <person name="LaButti K.M."/>
            <person name="Lapidus A."/>
            <person name="Lindquist E.A."/>
            <person name="Lipzen A.M."/>
            <person name="Meier-Kolthoff J.P."/>
            <person name="Ohm R.A."/>
            <person name="Otillar R.P."/>
            <person name="Pangilinan J.L."/>
            <person name="Peng Y."/>
            <person name="Rokas A."/>
            <person name="Rosa C.A."/>
            <person name="Scheuner C."/>
            <person name="Sibirny A.A."/>
            <person name="Slot J.C."/>
            <person name="Stielow J.B."/>
            <person name="Sun H."/>
            <person name="Kurtzman C.P."/>
            <person name="Blackwell M."/>
            <person name="Grigoriev I.V."/>
            <person name="Jeffries T.W."/>
        </authorList>
    </citation>
    <scope>NUCLEOTIDE SEQUENCE [LARGE SCALE GENOMIC DNA]</scope>
    <source>
        <strain evidence="7 8">DSM 6958</strain>
    </source>
</reference>
<dbReference type="EMBL" id="KV454411">
    <property type="protein sequence ID" value="ODQ64772.1"/>
    <property type="molecule type" value="Genomic_DNA"/>
</dbReference>
<evidence type="ECO:0000256" key="5">
    <source>
        <dbReference type="PIRNR" id="PIRNR039099"/>
    </source>
</evidence>
<dbReference type="Pfam" id="PF00899">
    <property type="entry name" value="ThiF"/>
    <property type="match status" value="1"/>
</dbReference>
<dbReference type="InterPro" id="IPR000594">
    <property type="entry name" value="ThiF_NAD_FAD-bd"/>
</dbReference>
<evidence type="ECO:0000256" key="4">
    <source>
        <dbReference type="ARBA" id="ARBA00022786"/>
    </source>
</evidence>
<keyword evidence="4 5" id="KW-0833">Ubl conjugation pathway</keyword>
<protein>
    <recommendedName>
        <fullName evidence="3 5">NEDD8-activating enzyme E1 regulatory subunit</fullName>
    </recommendedName>
</protein>
<dbReference type="Proteomes" id="UP000095009">
    <property type="component" value="Unassembled WGS sequence"/>
</dbReference>
<dbReference type="OrthoDB" id="1708823at2759"/>
<dbReference type="InterPro" id="IPR030667">
    <property type="entry name" value="APP-BP1"/>
</dbReference>
<comment type="function">
    <text evidence="5">Regulatory subunit of the dimeric UBA3-ULA1 E1 enzyme.</text>
</comment>
<dbReference type="SUPFAM" id="SSF69572">
    <property type="entry name" value="Activating enzymes of the ubiquitin-like proteins"/>
    <property type="match status" value="1"/>
</dbReference>
<gene>
    <name evidence="7" type="ORF">NADFUDRAFT_83652</name>
</gene>
<dbReference type="Gene3D" id="3.40.50.720">
    <property type="entry name" value="NAD(P)-binding Rossmann-like Domain"/>
    <property type="match status" value="1"/>
</dbReference>
<dbReference type="PANTHER" id="PTHR10953">
    <property type="entry name" value="UBIQUITIN-ACTIVATING ENZYME E1"/>
    <property type="match status" value="1"/>
</dbReference>
<evidence type="ECO:0000256" key="2">
    <source>
        <dbReference type="ARBA" id="ARBA00006868"/>
    </source>
</evidence>
<proteinExistence type="inferred from homology"/>
<sequence>MPPSERDRKYDRQLRLWAGTGQAALEASHVALLNASATGCELMKNLILPGVGEFTIIDDSLVKPDDLKLNFFFNDESVGSPRSVIACKLLGELNQDTRGHALFQNPEVLINDVDFQWDKFSVVIITNISESSVRKLSNILWNKSIPLIYVYTVGFYGYLRVINREITIVDTHPESLVDLRLDQPWPELIDYTMSFDLDSLPILDYAHVPFVVLILKFIDQWKSAHNGLMPGTYEERTQFKQLINDARKASDLENFDEALASVWRISQKTTIPPDILAILNDPSIDNLNEESPDFWVLVKALKRFTEAPRNNGLLPLSGVLFDMKADTNNYIRLQTIYREKSLADVHFFTELLNELLLELNRPSSSISSEEIKLFCKNCRYLNVTRGSKLDSEFSSEGFRSAYELAAFSENHDPFYTYLALRVYSLFLDKNWYYSENGKQITSRDDVELKNLFKSIITPFPTVPAVEKVFSEIIRTGSGEFHNICSFMGGIGAQEILKLLTWQYIPLNNTIIYDGIFGTTKTWKL</sequence>
<comment type="pathway">
    <text evidence="1 5">Protein modification; protein neddylation.</text>
</comment>
<dbReference type="AlphaFoldDB" id="A0A1E3PIK5"/>
<evidence type="ECO:0000313" key="7">
    <source>
        <dbReference type="EMBL" id="ODQ64772.1"/>
    </source>
</evidence>
<name>A0A1E3PIK5_9ASCO</name>
<dbReference type="STRING" id="857566.A0A1E3PIK5"/>
<dbReference type="PIRSF" id="PIRSF039099">
    <property type="entry name" value="APP-BP1"/>
    <property type="match status" value="1"/>
</dbReference>
<feature type="domain" description="THIF-type NAD/FAD binding fold" evidence="6">
    <location>
        <begin position="10"/>
        <end position="518"/>
    </location>
</feature>
<keyword evidence="8" id="KW-1185">Reference proteome</keyword>
<dbReference type="Gene3D" id="3.40.50.12550">
    <property type="entry name" value="Ubiquitin-activating enzyme E1, inactive adenylation domain, subdomain 2"/>
    <property type="match status" value="1"/>
</dbReference>
<dbReference type="FunFam" id="3.40.50.720:FF:000475">
    <property type="entry name" value="NEDD8-activating enzyme E1 regulatory subunit"/>
    <property type="match status" value="1"/>
</dbReference>
<dbReference type="GO" id="GO:0005737">
    <property type="term" value="C:cytoplasm"/>
    <property type="evidence" value="ECO:0007669"/>
    <property type="project" value="TreeGrafter"/>
</dbReference>
<dbReference type="UniPathway" id="UPA00885"/>
<evidence type="ECO:0000259" key="6">
    <source>
        <dbReference type="Pfam" id="PF00899"/>
    </source>
</evidence>
<dbReference type="InterPro" id="IPR035985">
    <property type="entry name" value="Ubiquitin-activating_enz"/>
</dbReference>
<accession>A0A1E3PIK5</accession>
<dbReference type="GO" id="GO:0045116">
    <property type="term" value="P:protein neddylation"/>
    <property type="evidence" value="ECO:0007669"/>
    <property type="project" value="UniProtKB-UniRule"/>
</dbReference>
<dbReference type="PANTHER" id="PTHR10953:SF29">
    <property type="entry name" value="NEDD8-ACTIVATING ENZYME E1 REGULATORY SUBUNIT"/>
    <property type="match status" value="1"/>
</dbReference>
<dbReference type="InterPro" id="IPR045886">
    <property type="entry name" value="ThiF/MoeB/HesA"/>
</dbReference>
<organism evidence="7 8">
    <name type="scientific">Nadsonia fulvescens var. elongata DSM 6958</name>
    <dbReference type="NCBI Taxonomy" id="857566"/>
    <lineage>
        <taxon>Eukaryota</taxon>
        <taxon>Fungi</taxon>
        <taxon>Dikarya</taxon>
        <taxon>Ascomycota</taxon>
        <taxon>Saccharomycotina</taxon>
        <taxon>Dipodascomycetes</taxon>
        <taxon>Dipodascales</taxon>
        <taxon>Dipodascales incertae sedis</taxon>
        <taxon>Nadsonia</taxon>
    </lineage>
</organism>